<keyword evidence="1" id="KW-0479">Metal-binding</keyword>
<dbReference type="GO" id="GO:0000978">
    <property type="term" value="F:RNA polymerase II cis-regulatory region sequence-specific DNA binding"/>
    <property type="evidence" value="ECO:0007669"/>
    <property type="project" value="TreeGrafter"/>
</dbReference>
<feature type="domain" description="C2H2-type" evidence="7">
    <location>
        <begin position="491"/>
        <end position="520"/>
    </location>
</feature>
<evidence type="ECO:0000256" key="4">
    <source>
        <dbReference type="ARBA" id="ARBA00022833"/>
    </source>
</evidence>
<feature type="domain" description="C2H2-type" evidence="7">
    <location>
        <begin position="195"/>
        <end position="218"/>
    </location>
</feature>
<proteinExistence type="predicted"/>
<dbReference type="PANTHER" id="PTHR19818">
    <property type="entry name" value="ZINC FINGER PROTEIN ZIC AND GLI"/>
    <property type="match status" value="1"/>
</dbReference>
<dbReference type="PANTHER" id="PTHR19818:SF139">
    <property type="entry name" value="PAIR-RULE PROTEIN ODD-PAIRED"/>
    <property type="match status" value="1"/>
</dbReference>
<protein>
    <recommendedName>
        <fullName evidence="7">C2H2-type domain-containing protein</fullName>
    </recommendedName>
</protein>
<keyword evidence="2" id="KW-0677">Repeat</keyword>
<feature type="domain" description="C2H2-type" evidence="7">
    <location>
        <begin position="431"/>
        <end position="460"/>
    </location>
</feature>
<feature type="region of interest" description="Disordered" evidence="6">
    <location>
        <begin position="139"/>
        <end position="189"/>
    </location>
</feature>
<evidence type="ECO:0000256" key="5">
    <source>
        <dbReference type="PROSITE-ProRule" id="PRU00042"/>
    </source>
</evidence>
<dbReference type="GO" id="GO:0005634">
    <property type="term" value="C:nucleus"/>
    <property type="evidence" value="ECO:0007669"/>
    <property type="project" value="UniProtKB-ARBA"/>
</dbReference>
<organism evidence="8">
    <name type="scientific">Oppiella nova</name>
    <dbReference type="NCBI Taxonomy" id="334625"/>
    <lineage>
        <taxon>Eukaryota</taxon>
        <taxon>Metazoa</taxon>
        <taxon>Ecdysozoa</taxon>
        <taxon>Arthropoda</taxon>
        <taxon>Chelicerata</taxon>
        <taxon>Arachnida</taxon>
        <taxon>Acari</taxon>
        <taxon>Acariformes</taxon>
        <taxon>Sarcoptiformes</taxon>
        <taxon>Oribatida</taxon>
        <taxon>Brachypylina</taxon>
        <taxon>Oppioidea</taxon>
        <taxon>Oppiidae</taxon>
        <taxon>Oppiella</taxon>
    </lineage>
</organism>
<dbReference type="Proteomes" id="UP000728032">
    <property type="component" value="Unassembled WGS sequence"/>
</dbReference>
<dbReference type="PROSITE" id="PS50157">
    <property type="entry name" value="ZINC_FINGER_C2H2_2"/>
    <property type="match status" value="5"/>
</dbReference>
<feature type="domain" description="C2H2-type" evidence="7">
    <location>
        <begin position="461"/>
        <end position="490"/>
    </location>
</feature>
<dbReference type="InterPro" id="IPR013087">
    <property type="entry name" value="Znf_C2H2_type"/>
</dbReference>
<evidence type="ECO:0000256" key="2">
    <source>
        <dbReference type="ARBA" id="ARBA00022737"/>
    </source>
</evidence>
<evidence type="ECO:0000256" key="1">
    <source>
        <dbReference type="ARBA" id="ARBA00022723"/>
    </source>
</evidence>
<dbReference type="SUPFAM" id="SSF57667">
    <property type="entry name" value="beta-beta-alpha zinc fingers"/>
    <property type="match status" value="3"/>
</dbReference>
<sequence length="532" mass="62557">MSVTARHVSTKCHLQVMDIFDELTEENLRLCKQLSLAHKLCQLVDQFRDNLNDFYNCCECDTSVGPKTVYHHLQDQYKRVCDEIEAAIASGHSVTTDDCSQTPVNPIHVFVDNILNESPDKMFINRVLKTEVLDNDSDIDVDIDDNGSDRLSTGDQDDGNDSSRMDHRVVPKTRVNSRPKPGRQVKTRDLDENRTKCEECLRVFASSHQLSKHIRRTHRELFDRKTKKFICSDSGCGLQFKKFSQLVIHKNRHSGDKQFKCADTHEGCEWTFFTAGELRYKSNLQLWDTSDDAFNSYVPDKTFLKHDFNSNYSVIKNRRTNNIMRYICNYIYCDFKSVGNERIVDHIQRLHFNKIPMKCEECVDMFSCVFLEYLVRNRHFGEKKFKCWDQFPDCKWSFFTIGELKPGCDSKFVREQALRVHMTSHTGLKTFVCDWPECGHSFRSNANLRMHYTSHTNDRRYECEWPGCESRFLNKVQLRRHYLCHKSEGDFACTWDNCNKKLKTKFSLRIHLMAHKGERPHFTRRLLTLYAK</sequence>
<evidence type="ECO:0000313" key="9">
    <source>
        <dbReference type="Proteomes" id="UP000728032"/>
    </source>
</evidence>
<dbReference type="GO" id="GO:0000981">
    <property type="term" value="F:DNA-binding transcription factor activity, RNA polymerase II-specific"/>
    <property type="evidence" value="ECO:0007669"/>
    <property type="project" value="TreeGrafter"/>
</dbReference>
<feature type="compositionally biased region" description="Basic residues" evidence="6">
    <location>
        <begin position="175"/>
        <end position="185"/>
    </location>
</feature>
<keyword evidence="4" id="KW-0862">Zinc</keyword>
<name>A0A7R9QAI0_9ACAR</name>
<dbReference type="PROSITE" id="PS00028">
    <property type="entry name" value="ZINC_FINGER_C2H2_1"/>
    <property type="match status" value="5"/>
</dbReference>
<dbReference type="Gene3D" id="3.30.160.60">
    <property type="entry name" value="Classic Zinc Finger"/>
    <property type="match status" value="4"/>
</dbReference>
<dbReference type="InterPro" id="IPR036236">
    <property type="entry name" value="Znf_C2H2_sf"/>
</dbReference>
<keyword evidence="9" id="KW-1185">Reference proteome</keyword>
<evidence type="ECO:0000256" key="6">
    <source>
        <dbReference type="SAM" id="MobiDB-lite"/>
    </source>
</evidence>
<dbReference type="OrthoDB" id="3565419at2759"/>
<dbReference type="EMBL" id="OC915118">
    <property type="protein sequence ID" value="CAD7638721.1"/>
    <property type="molecule type" value="Genomic_DNA"/>
</dbReference>
<evidence type="ECO:0000313" key="8">
    <source>
        <dbReference type="EMBL" id="CAD7638721.1"/>
    </source>
</evidence>
<evidence type="ECO:0000256" key="3">
    <source>
        <dbReference type="ARBA" id="ARBA00022771"/>
    </source>
</evidence>
<keyword evidence="3 5" id="KW-0863">Zinc-finger</keyword>
<dbReference type="GO" id="GO:0045944">
    <property type="term" value="P:positive regulation of transcription by RNA polymerase II"/>
    <property type="evidence" value="ECO:0007669"/>
    <property type="project" value="UniProtKB-ARBA"/>
</dbReference>
<evidence type="ECO:0000259" key="7">
    <source>
        <dbReference type="PROSITE" id="PS50157"/>
    </source>
</evidence>
<dbReference type="GO" id="GO:0008270">
    <property type="term" value="F:zinc ion binding"/>
    <property type="evidence" value="ECO:0007669"/>
    <property type="project" value="UniProtKB-KW"/>
</dbReference>
<dbReference type="InterPro" id="IPR050329">
    <property type="entry name" value="GLI_C2H2-zinc-finger"/>
</dbReference>
<dbReference type="Pfam" id="PF00096">
    <property type="entry name" value="zf-C2H2"/>
    <property type="match status" value="2"/>
</dbReference>
<dbReference type="SMART" id="SM00355">
    <property type="entry name" value="ZnF_C2H2"/>
    <property type="match status" value="7"/>
</dbReference>
<dbReference type="EMBL" id="CAJPVJ010000293">
    <property type="protein sequence ID" value="CAG2161958.1"/>
    <property type="molecule type" value="Genomic_DNA"/>
</dbReference>
<reference evidence="8" key="1">
    <citation type="submission" date="2020-11" db="EMBL/GenBank/DDBJ databases">
        <authorList>
            <person name="Tran Van P."/>
        </authorList>
    </citation>
    <scope>NUCLEOTIDE SEQUENCE</scope>
</reference>
<accession>A0A7R9QAI0</accession>
<feature type="domain" description="C2H2-type" evidence="7">
    <location>
        <begin position="229"/>
        <end position="258"/>
    </location>
</feature>
<gene>
    <name evidence="8" type="ORF">ONB1V03_LOCUS1559</name>
</gene>
<dbReference type="AlphaFoldDB" id="A0A7R9QAI0"/>